<name>A0ABW5ANA8_9BRAD</name>
<keyword evidence="5" id="KW-1185">Reference proteome</keyword>
<proteinExistence type="predicted"/>
<dbReference type="RefSeq" id="WP_378479581.1">
    <property type="nucleotide sequence ID" value="NZ_JBHUIW010000028.1"/>
</dbReference>
<dbReference type="InterPro" id="IPR054839">
    <property type="entry name" value="puhB_PGC"/>
</dbReference>
<dbReference type="EMBL" id="JBHUIW010000028">
    <property type="protein sequence ID" value="MFD2184438.1"/>
    <property type="molecule type" value="Genomic_DNA"/>
</dbReference>
<feature type="region of interest" description="Disordered" evidence="1">
    <location>
        <begin position="195"/>
        <end position="232"/>
    </location>
</feature>
<evidence type="ECO:0000313" key="4">
    <source>
        <dbReference type="EMBL" id="MFD2184438.1"/>
    </source>
</evidence>
<feature type="transmembrane region" description="Helical" evidence="2">
    <location>
        <begin position="72"/>
        <end position="93"/>
    </location>
</feature>
<feature type="transmembrane region" description="Helical" evidence="2">
    <location>
        <begin position="32"/>
        <end position="52"/>
    </location>
</feature>
<comment type="caution">
    <text evidence="4">The sequence shown here is derived from an EMBL/GenBank/DDBJ whole genome shotgun (WGS) entry which is preliminary data.</text>
</comment>
<keyword evidence="2" id="KW-0472">Membrane</keyword>
<dbReference type="Pfam" id="PF03703">
    <property type="entry name" value="bPH_2"/>
    <property type="match status" value="1"/>
</dbReference>
<gene>
    <name evidence="4" type="primary">puhB</name>
    <name evidence="4" type="ORF">ACFSOX_19970</name>
</gene>
<evidence type="ECO:0000256" key="1">
    <source>
        <dbReference type="SAM" id="MobiDB-lite"/>
    </source>
</evidence>
<dbReference type="Proteomes" id="UP001597314">
    <property type="component" value="Unassembled WGS sequence"/>
</dbReference>
<evidence type="ECO:0000313" key="5">
    <source>
        <dbReference type="Proteomes" id="UP001597314"/>
    </source>
</evidence>
<evidence type="ECO:0000259" key="3">
    <source>
        <dbReference type="Pfam" id="PF03703"/>
    </source>
</evidence>
<organism evidence="4 5">
    <name type="scientific">Rhodoplanes azumiensis</name>
    <dbReference type="NCBI Taxonomy" id="1897628"/>
    <lineage>
        <taxon>Bacteria</taxon>
        <taxon>Pseudomonadati</taxon>
        <taxon>Pseudomonadota</taxon>
        <taxon>Alphaproteobacteria</taxon>
        <taxon>Hyphomicrobiales</taxon>
        <taxon>Nitrobacteraceae</taxon>
        <taxon>Rhodoplanes</taxon>
    </lineage>
</organism>
<dbReference type="NCBIfam" id="NF040894">
    <property type="entry name" value="puhB_PGC"/>
    <property type="match status" value="1"/>
</dbReference>
<dbReference type="InterPro" id="IPR005182">
    <property type="entry name" value="YdbS-like_PH"/>
</dbReference>
<keyword evidence="2" id="KW-0812">Transmembrane</keyword>
<keyword evidence="2" id="KW-1133">Transmembrane helix</keyword>
<feature type="compositionally biased region" description="Low complexity" evidence="1">
    <location>
        <begin position="195"/>
        <end position="212"/>
    </location>
</feature>
<sequence>MTKRTPRVVRLPEPLPQGESILWRGGPRARPLAVHVFHVRLVAIYFAALLIWRGVTSWQDTGSLLEASVSVLWVSPLALAGLGLLGLFAYLVSRTTTYTITNRRLVFQFGVAFPMTLNLPFKQIGSAALKRHADGTGDIPVSLVGATKIAYLVLWPHARPWHLRRPEPMMRAVPEAASLAAILAGALKEFAATTGPDAEAASAAAPTSAVSPDRTDPDPPTGGVSDRPSAAA</sequence>
<protein>
    <submittedName>
        <fullName evidence="4">Photosynthetic complex putative assembly protein PuhB</fullName>
    </submittedName>
</protein>
<accession>A0ABW5ANA8</accession>
<evidence type="ECO:0000256" key="2">
    <source>
        <dbReference type="SAM" id="Phobius"/>
    </source>
</evidence>
<feature type="domain" description="YdbS-like PH" evidence="3">
    <location>
        <begin position="94"/>
        <end position="182"/>
    </location>
</feature>
<reference evidence="5" key="1">
    <citation type="journal article" date="2019" name="Int. J. Syst. Evol. Microbiol.">
        <title>The Global Catalogue of Microorganisms (GCM) 10K type strain sequencing project: providing services to taxonomists for standard genome sequencing and annotation.</title>
        <authorList>
            <consortium name="The Broad Institute Genomics Platform"/>
            <consortium name="The Broad Institute Genome Sequencing Center for Infectious Disease"/>
            <person name="Wu L."/>
            <person name="Ma J."/>
        </authorList>
    </citation>
    <scope>NUCLEOTIDE SEQUENCE [LARGE SCALE GENOMIC DNA]</scope>
    <source>
        <strain evidence="5">CGMCC 1.6774</strain>
    </source>
</reference>